<evidence type="ECO:0000256" key="8">
    <source>
        <dbReference type="ARBA" id="ARBA00022989"/>
    </source>
</evidence>
<keyword evidence="7" id="KW-1278">Translocase</keyword>
<keyword evidence="5" id="KW-0547">Nucleotide-binding</keyword>
<dbReference type="FunFam" id="3.40.50.1000:FF:000001">
    <property type="entry name" value="Phospholipid-transporting ATPase IC"/>
    <property type="match status" value="1"/>
</dbReference>
<evidence type="ECO:0000256" key="7">
    <source>
        <dbReference type="ARBA" id="ARBA00022967"/>
    </source>
</evidence>
<dbReference type="GO" id="GO:0005886">
    <property type="term" value="C:plasma membrane"/>
    <property type="evidence" value="ECO:0007669"/>
    <property type="project" value="TreeGrafter"/>
</dbReference>
<evidence type="ECO:0000256" key="5">
    <source>
        <dbReference type="ARBA" id="ARBA00022741"/>
    </source>
</evidence>
<accession>A0A0L0V0P8</accession>
<name>A0A0L0V0P8_9BASI</name>
<dbReference type="PANTHER" id="PTHR24092:SF180">
    <property type="entry name" value="PHOSPHOLIPID-TRANSPORTING ATPASE DNF1-RELATED"/>
    <property type="match status" value="1"/>
</dbReference>
<dbReference type="PANTHER" id="PTHR24092">
    <property type="entry name" value="PROBABLE PHOSPHOLIPID-TRANSPORTING ATPASE"/>
    <property type="match status" value="1"/>
</dbReference>
<evidence type="ECO:0000256" key="4">
    <source>
        <dbReference type="ARBA" id="ARBA00022692"/>
    </source>
</evidence>
<dbReference type="Proteomes" id="UP000054564">
    <property type="component" value="Unassembled WGS sequence"/>
</dbReference>
<comment type="subcellular location">
    <subcellularLocation>
        <location evidence="2">Endomembrane system</location>
    </subcellularLocation>
    <subcellularLocation>
        <location evidence="1">Membrane</location>
        <topology evidence="1">Multi-pass membrane protein</topology>
    </subcellularLocation>
</comment>
<dbReference type="STRING" id="1165861.A0A0L0V0P8"/>
<evidence type="ECO:0000313" key="11">
    <source>
        <dbReference type="Proteomes" id="UP000054564"/>
    </source>
</evidence>
<evidence type="ECO:0000256" key="1">
    <source>
        <dbReference type="ARBA" id="ARBA00004141"/>
    </source>
</evidence>
<evidence type="ECO:0000256" key="6">
    <source>
        <dbReference type="ARBA" id="ARBA00022840"/>
    </source>
</evidence>
<reference evidence="11" key="1">
    <citation type="submission" date="2014-03" db="EMBL/GenBank/DDBJ databases">
        <title>The Genome Sequence of Puccinia striiformis f. sp. tritici PST-78.</title>
        <authorList>
            <consortium name="The Broad Institute Genome Sequencing Platform"/>
            <person name="Cuomo C."/>
            <person name="Hulbert S."/>
            <person name="Chen X."/>
            <person name="Walker B."/>
            <person name="Young S.K."/>
            <person name="Zeng Q."/>
            <person name="Gargeya S."/>
            <person name="Fitzgerald M."/>
            <person name="Haas B."/>
            <person name="Abouelleil A."/>
            <person name="Alvarado L."/>
            <person name="Arachchi H.M."/>
            <person name="Berlin A.M."/>
            <person name="Chapman S.B."/>
            <person name="Goldberg J."/>
            <person name="Griggs A."/>
            <person name="Gujja S."/>
            <person name="Hansen M."/>
            <person name="Howarth C."/>
            <person name="Imamovic A."/>
            <person name="Larimer J."/>
            <person name="McCowan C."/>
            <person name="Montmayeur A."/>
            <person name="Murphy C."/>
            <person name="Neiman D."/>
            <person name="Pearson M."/>
            <person name="Priest M."/>
            <person name="Roberts A."/>
            <person name="Saif S."/>
            <person name="Shea T."/>
            <person name="Sisk P."/>
            <person name="Sykes S."/>
            <person name="Wortman J."/>
            <person name="Nusbaum C."/>
            <person name="Birren B."/>
        </authorList>
    </citation>
    <scope>NUCLEOTIDE SEQUENCE [LARGE SCALE GENOMIC DNA]</scope>
    <source>
        <strain evidence="11">race PST-78</strain>
    </source>
</reference>
<sequence length="172" mass="18838">MPLIESSPVLTLFNVVGDGILQGTVKTSTTFYEVSASVSPNAVLDALVTFGPDLTRYHIEICLTDSSLDDDLGQIEYIFSDKTGTLTPKVMESQRILIYGISYSEGVTQAMVGAAKQRQANSSTIEDPVTPSLIPKILIKDLTNPHPYNSEHRKTMLGFWKTLAMCHDVILS</sequence>
<dbReference type="PROSITE" id="PS00154">
    <property type="entry name" value="ATPASE_E1_E2"/>
    <property type="match status" value="1"/>
</dbReference>
<keyword evidence="9" id="KW-0472">Membrane</keyword>
<keyword evidence="6" id="KW-0067">ATP-binding</keyword>
<dbReference type="GO" id="GO:0045332">
    <property type="term" value="P:phospholipid translocation"/>
    <property type="evidence" value="ECO:0007669"/>
    <property type="project" value="TreeGrafter"/>
</dbReference>
<protein>
    <submittedName>
        <fullName evidence="10">Uncharacterized protein</fullName>
    </submittedName>
</protein>
<dbReference type="OrthoDB" id="377733at2759"/>
<dbReference type="EMBL" id="AJIL01000152">
    <property type="protein sequence ID" value="KNE92853.1"/>
    <property type="molecule type" value="Genomic_DNA"/>
</dbReference>
<dbReference type="AlphaFoldDB" id="A0A0L0V0P8"/>
<organism evidence="10 11">
    <name type="scientific">Puccinia striiformis f. sp. tritici PST-78</name>
    <dbReference type="NCBI Taxonomy" id="1165861"/>
    <lineage>
        <taxon>Eukaryota</taxon>
        <taxon>Fungi</taxon>
        <taxon>Dikarya</taxon>
        <taxon>Basidiomycota</taxon>
        <taxon>Pucciniomycotina</taxon>
        <taxon>Pucciniomycetes</taxon>
        <taxon>Pucciniales</taxon>
        <taxon>Pucciniaceae</taxon>
        <taxon>Puccinia</taxon>
    </lineage>
</organism>
<evidence type="ECO:0000313" key="10">
    <source>
        <dbReference type="EMBL" id="KNE92853.1"/>
    </source>
</evidence>
<keyword evidence="11" id="KW-1185">Reference proteome</keyword>
<keyword evidence="3" id="KW-0813">Transport</keyword>
<evidence type="ECO:0000256" key="9">
    <source>
        <dbReference type="ARBA" id="ARBA00023136"/>
    </source>
</evidence>
<dbReference type="InterPro" id="IPR018303">
    <property type="entry name" value="ATPase_P-typ_P_site"/>
</dbReference>
<keyword evidence="8" id="KW-1133">Transmembrane helix</keyword>
<evidence type="ECO:0000256" key="2">
    <source>
        <dbReference type="ARBA" id="ARBA00004308"/>
    </source>
</evidence>
<gene>
    <name evidence="10" type="ORF">PSTG_13763</name>
</gene>
<comment type="caution">
    <text evidence="10">The sequence shown here is derived from an EMBL/GenBank/DDBJ whole genome shotgun (WGS) entry which is preliminary data.</text>
</comment>
<dbReference type="GO" id="GO:0140326">
    <property type="term" value="F:ATPase-coupled intramembrane lipid transporter activity"/>
    <property type="evidence" value="ECO:0007669"/>
    <property type="project" value="TreeGrafter"/>
</dbReference>
<evidence type="ECO:0000256" key="3">
    <source>
        <dbReference type="ARBA" id="ARBA00022448"/>
    </source>
</evidence>
<keyword evidence="4" id="KW-0812">Transmembrane</keyword>
<dbReference type="GO" id="GO:0005524">
    <property type="term" value="F:ATP binding"/>
    <property type="evidence" value="ECO:0007669"/>
    <property type="project" value="UniProtKB-KW"/>
</dbReference>
<proteinExistence type="predicted"/>